<feature type="transmembrane region" description="Helical" evidence="6">
    <location>
        <begin position="686"/>
        <end position="710"/>
    </location>
</feature>
<keyword evidence="5 6" id="KW-0472">Membrane</keyword>
<feature type="domain" description="MacB-like periplasmic core" evidence="8">
    <location>
        <begin position="20"/>
        <end position="236"/>
    </location>
</feature>
<evidence type="ECO:0000313" key="10">
    <source>
        <dbReference type="Proteomes" id="UP000324611"/>
    </source>
</evidence>
<feature type="domain" description="ABC3 transporter permease C-terminal" evidence="7">
    <location>
        <begin position="690"/>
        <end position="801"/>
    </location>
</feature>
<feature type="transmembrane region" description="Helical" evidence="6">
    <location>
        <begin position="738"/>
        <end position="757"/>
    </location>
</feature>
<evidence type="ECO:0000256" key="4">
    <source>
        <dbReference type="ARBA" id="ARBA00022989"/>
    </source>
</evidence>
<evidence type="ECO:0000256" key="3">
    <source>
        <dbReference type="ARBA" id="ARBA00022692"/>
    </source>
</evidence>
<feature type="transmembrane region" description="Helical" evidence="6">
    <location>
        <begin position="21"/>
        <end position="41"/>
    </location>
</feature>
<feature type="transmembrane region" description="Helical" evidence="6">
    <location>
        <begin position="341"/>
        <end position="370"/>
    </location>
</feature>
<keyword evidence="3 6" id="KW-0812">Transmembrane</keyword>
<feature type="transmembrane region" description="Helical" evidence="6">
    <location>
        <begin position="436"/>
        <end position="457"/>
    </location>
</feature>
<dbReference type="PANTHER" id="PTHR30572">
    <property type="entry name" value="MEMBRANE COMPONENT OF TRANSPORTER-RELATED"/>
    <property type="match status" value="1"/>
</dbReference>
<organism evidence="9 10">
    <name type="scientific">Chitinophaga agrisoli</name>
    <dbReference type="NCBI Taxonomy" id="2607653"/>
    <lineage>
        <taxon>Bacteria</taxon>
        <taxon>Pseudomonadati</taxon>
        <taxon>Bacteroidota</taxon>
        <taxon>Chitinophagia</taxon>
        <taxon>Chitinophagales</taxon>
        <taxon>Chitinophagaceae</taxon>
        <taxon>Chitinophaga</taxon>
    </lineage>
</organism>
<dbReference type="Proteomes" id="UP000324611">
    <property type="component" value="Unassembled WGS sequence"/>
</dbReference>
<keyword evidence="10" id="KW-1185">Reference proteome</keyword>
<feature type="transmembrane region" description="Helical" evidence="6">
    <location>
        <begin position="390"/>
        <end position="415"/>
    </location>
</feature>
<keyword evidence="4 6" id="KW-1133">Transmembrane helix</keyword>
<evidence type="ECO:0000259" key="7">
    <source>
        <dbReference type="Pfam" id="PF02687"/>
    </source>
</evidence>
<feature type="transmembrane region" description="Helical" evidence="6">
    <location>
        <begin position="769"/>
        <end position="790"/>
    </location>
</feature>
<evidence type="ECO:0000256" key="1">
    <source>
        <dbReference type="ARBA" id="ARBA00004651"/>
    </source>
</evidence>
<evidence type="ECO:0000259" key="8">
    <source>
        <dbReference type="Pfam" id="PF12704"/>
    </source>
</evidence>
<reference evidence="9 10" key="1">
    <citation type="submission" date="2019-09" db="EMBL/GenBank/DDBJ databases">
        <title>Chitinophaga ginsengihumi sp. nov., isolated from soil of ginseng rhizosphere.</title>
        <authorList>
            <person name="Lee J."/>
        </authorList>
    </citation>
    <scope>NUCLEOTIDE SEQUENCE [LARGE SCALE GENOMIC DNA]</scope>
    <source>
        <strain evidence="9 10">BN140078</strain>
    </source>
</reference>
<dbReference type="EMBL" id="VUOC01000001">
    <property type="protein sequence ID" value="KAA2245227.1"/>
    <property type="molecule type" value="Genomic_DNA"/>
</dbReference>
<dbReference type="GO" id="GO:0022857">
    <property type="term" value="F:transmembrane transporter activity"/>
    <property type="evidence" value="ECO:0007669"/>
    <property type="project" value="TreeGrafter"/>
</dbReference>
<dbReference type="InterPro" id="IPR003838">
    <property type="entry name" value="ABC3_permease_C"/>
</dbReference>
<dbReference type="Pfam" id="PF02687">
    <property type="entry name" value="FtsX"/>
    <property type="match status" value="2"/>
</dbReference>
<dbReference type="RefSeq" id="WP_149836618.1">
    <property type="nucleotide sequence ID" value="NZ_VUOC01000001.1"/>
</dbReference>
<proteinExistence type="predicted"/>
<evidence type="ECO:0000313" key="9">
    <source>
        <dbReference type="EMBL" id="KAA2245227.1"/>
    </source>
</evidence>
<dbReference type="AlphaFoldDB" id="A0A5B2W469"/>
<reference evidence="9 10" key="2">
    <citation type="submission" date="2019-09" db="EMBL/GenBank/DDBJ databases">
        <authorList>
            <person name="Jin C."/>
        </authorList>
    </citation>
    <scope>NUCLEOTIDE SEQUENCE [LARGE SCALE GENOMIC DNA]</scope>
    <source>
        <strain evidence="9 10">BN140078</strain>
    </source>
</reference>
<comment type="caution">
    <text evidence="9">The sequence shown here is derived from an EMBL/GenBank/DDBJ whole genome shotgun (WGS) entry which is preliminary data.</text>
</comment>
<feature type="transmembrane region" description="Helical" evidence="6">
    <location>
        <begin position="294"/>
        <end position="316"/>
    </location>
</feature>
<dbReference type="Pfam" id="PF12704">
    <property type="entry name" value="MacB_PCD"/>
    <property type="match status" value="1"/>
</dbReference>
<dbReference type="GO" id="GO:0005886">
    <property type="term" value="C:plasma membrane"/>
    <property type="evidence" value="ECO:0007669"/>
    <property type="project" value="UniProtKB-SubCell"/>
</dbReference>
<dbReference type="InterPro" id="IPR050250">
    <property type="entry name" value="Macrolide_Exporter_MacB"/>
</dbReference>
<feature type="domain" description="ABC3 transporter permease C-terminal" evidence="7">
    <location>
        <begin position="301"/>
        <end position="414"/>
    </location>
</feature>
<name>A0A5B2W469_9BACT</name>
<dbReference type="PANTHER" id="PTHR30572:SF18">
    <property type="entry name" value="ABC-TYPE MACROLIDE FAMILY EXPORT SYSTEM PERMEASE COMPONENT 2"/>
    <property type="match status" value="1"/>
</dbReference>
<gene>
    <name evidence="9" type="ORF">F0L74_04495</name>
</gene>
<evidence type="ECO:0000256" key="5">
    <source>
        <dbReference type="ARBA" id="ARBA00023136"/>
    </source>
</evidence>
<accession>A0A5B2W469</accession>
<comment type="subcellular location">
    <subcellularLocation>
        <location evidence="1">Cell membrane</location>
        <topology evidence="1">Multi-pass membrane protein</topology>
    </subcellularLocation>
</comment>
<evidence type="ECO:0000256" key="2">
    <source>
        <dbReference type="ARBA" id="ARBA00022475"/>
    </source>
</evidence>
<sequence length="809" mass="91387">MFKNYLKIAWRNLWKQKVFTLINVGGLTIGLTVGLLLLLWVKNELSYDRYNTKWDRIYRLTTDIHVNGSDFISSQVQDVMGPTLVQDYPQVEKFVRLQPQRDIMVQKGHETLQEKKAAWADSSIFEVFTLPLLAGNPKTALTAPFSVVLSETAARKYFQSTDIVGKMLHINNTADYRVTGVMKDMPDASHFHFDFLLSMSERANSRSNNWGNHDYYTYVLVRPGVDNAFLNARLKDITYKYVSPFYQQILHFSLEEIEKQGSHVRYAAMPLSDIHFYANRADQSFIEPSGNIQYVYIFSAAGIFILLIACINFMNLSTARSASRAREVGVRKTLGSQRKQLILQFLSESWLICAMAMLLALVAAAILLPFFSEMAGKKMTINLLDQPQLIVYFIGLLLIVGLLAGAYPAFFLSGFKPLQVLKGKLLSGSNTGGLRSALVVVQFVISSVLIIGTIVIYNQLQYIQHRQIGYDRRQVLVLQNTYPLYKQVNAFREAILRIPGVENGTMTGFLPTGQYRQSPSFFKDRNAAIKDAITTEAWQVDQHYIPTLGMKVVAGRNFDPQNFGTDSSAIIINETAAKMLGFKDPLGKELYDPKTDVSDLRASHIIGVIKDFNFNSLHHPVTPLILRLQEERGSMAFRVKTDHIQDLVEKVRQQWDAMVPGQPFLYAFMDNEFNTLYQADQRTGNIFIWFAVLAIIVACLGLAGLAIFTAEQRTKEIGIRKVHGASVTDIVTLLSKDFIKLVLIAIVIATPLAWYVMNGWLDDFAYRTTIHWWVFLLAGCIAIVIALFTVSFQSIKAALTNPIKSLKTE</sequence>
<keyword evidence="2" id="KW-1003">Cell membrane</keyword>
<dbReference type="InterPro" id="IPR025857">
    <property type="entry name" value="MacB_PCD"/>
</dbReference>
<evidence type="ECO:0000256" key="6">
    <source>
        <dbReference type="SAM" id="Phobius"/>
    </source>
</evidence>
<protein>
    <submittedName>
        <fullName evidence="9">FtsX-like permease family protein</fullName>
    </submittedName>
</protein>